<protein>
    <submittedName>
        <fullName evidence="1">Uncharacterized protein</fullName>
    </submittedName>
</protein>
<sequence>MANKFGEAALIAARLEVPAQVTAAQRWDTAVRQLYPDKPYMQKKSAPKSAFLGLCEAGVVKGVAVAEPGAENRNKEYAVKAVELLRAGTHKTIPALWTAVAEGDEAPHAAQLDVVMALWKNGLIVTA</sequence>
<keyword evidence="2" id="KW-1185">Reference proteome</keyword>
<comment type="caution">
    <text evidence="1">The sequence shown here is derived from an EMBL/GenBank/DDBJ whole genome shotgun (WGS) entry which is preliminary data.</text>
</comment>
<dbReference type="RefSeq" id="WP_184214931.1">
    <property type="nucleotide sequence ID" value="NZ_JACHIP010000002.1"/>
</dbReference>
<dbReference type="InterPro" id="IPR053917">
    <property type="entry name" value="DUF6979"/>
</dbReference>
<dbReference type="Proteomes" id="UP000540989">
    <property type="component" value="Unassembled WGS sequence"/>
</dbReference>
<dbReference type="Pfam" id="PF22399">
    <property type="entry name" value="DUF6979"/>
    <property type="match status" value="1"/>
</dbReference>
<dbReference type="AlphaFoldDB" id="A0A7W7ZBC1"/>
<organism evidence="1 2">
    <name type="scientific">Granulicella aggregans</name>
    <dbReference type="NCBI Taxonomy" id="474949"/>
    <lineage>
        <taxon>Bacteria</taxon>
        <taxon>Pseudomonadati</taxon>
        <taxon>Acidobacteriota</taxon>
        <taxon>Terriglobia</taxon>
        <taxon>Terriglobales</taxon>
        <taxon>Acidobacteriaceae</taxon>
        <taxon>Granulicella</taxon>
    </lineage>
</organism>
<reference evidence="1 2" key="1">
    <citation type="submission" date="2020-08" db="EMBL/GenBank/DDBJ databases">
        <title>Genomic Encyclopedia of Type Strains, Phase IV (KMG-V): Genome sequencing to study the core and pangenomes of soil and plant-associated prokaryotes.</title>
        <authorList>
            <person name="Whitman W."/>
        </authorList>
    </citation>
    <scope>NUCLEOTIDE SEQUENCE [LARGE SCALE GENOMIC DNA]</scope>
    <source>
        <strain evidence="1 2">M8UP14</strain>
    </source>
</reference>
<dbReference type="EMBL" id="JACHIP010000002">
    <property type="protein sequence ID" value="MBB5056769.1"/>
    <property type="molecule type" value="Genomic_DNA"/>
</dbReference>
<evidence type="ECO:0000313" key="1">
    <source>
        <dbReference type="EMBL" id="MBB5056769.1"/>
    </source>
</evidence>
<name>A0A7W7ZBC1_9BACT</name>
<evidence type="ECO:0000313" key="2">
    <source>
        <dbReference type="Proteomes" id="UP000540989"/>
    </source>
</evidence>
<proteinExistence type="predicted"/>
<gene>
    <name evidence="1" type="ORF">HDF16_001454</name>
</gene>
<accession>A0A7W7ZBC1</accession>